<dbReference type="PANTHER" id="PTHR15377:SF3">
    <property type="entry name" value="WW DOMAIN-CONTAINING PROTEIN"/>
    <property type="match status" value="1"/>
</dbReference>
<keyword evidence="1" id="KW-0677">Repeat</keyword>
<dbReference type="InterPro" id="IPR036517">
    <property type="entry name" value="FF_domain_sf"/>
</dbReference>
<evidence type="ECO:0000313" key="6">
    <source>
        <dbReference type="EMBL" id="CAG6782455.1"/>
    </source>
</evidence>
<evidence type="ECO:0000256" key="1">
    <source>
        <dbReference type="ARBA" id="ARBA00022737"/>
    </source>
</evidence>
<dbReference type="InterPro" id="IPR002713">
    <property type="entry name" value="FF_domain"/>
</dbReference>
<dbReference type="GO" id="GO:0005634">
    <property type="term" value="C:nucleus"/>
    <property type="evidence" value="ECO:0007669"/>
    <property type="project" value="TreeGrafter"/>
</dbReference>
<keyword evidence="4" id="KW-0472">Membrane</keyword>
<feature type="domain" description="FF" evidence="5">
    <location>
        <begin position="102"/>
        <end position="157"/>
    </location>
</feature>
<feature type="region of interest" description="Disordered" evidence="3">
    <location>
        <begin position="160"/>
        <end position="259"/>
    </location>
</feature>
<dbReference type="PANTHER" id="PTHR15377">
    <property type="entry name" value="TRANSCRIPTION ELONGATION REGULATOR 1"/>
    <property type="match status" value="1"/>
</dbReference>
<feature type="domain" description="FF" evidence="5">
    <location>
        <begin position="323"/>
        <end position="379"/>
    </location>
</feature>
<keyword evidence="4" id="KW-0812">Transmembrane</keyword>
<dbReference type="FunFam" id="1.10.10.440:FF:000006">
    <property type="entry name" value="Transcription elongation regulator 1 (CA150)"/>
    <property type="match status" value="1"/>
</dbReference>
<dbReference type="GO" id="GO:0070063">
    <property type="term" value="F:RNA polymerase binding"/>
    <property type="evidence" value="ECO:0007669"/>
    <property type="project" value="InterPro"/>
</dbReference>
<evidence type="ECO:0000256" key="4">
    <source>
        <dbReference type="SAM" id="Phobius"/>
    </source>
</evidence>
<protein>
    <submittedName>
        <fullName evidence="6">Transcription elongation regulator 1</fullName>
    </submittedName>
</protein>
<dbReference type="SMART" id="SM00441">
    <property type="entry name" value="FF"/>
    <property type="match status" value="4"/>
</dbReference>
<dbReference type="PROSITE" id="PS51676">
    <property type="entry name" value="FF"/>
    <property type="match status" value="2"/>
</dbReference>
<evidence type="ECO:0000256" key="3">
    <source>
        <dbReference type="SAM" id="MobiDB-lite"/>
    </source>
</evidence>
<name>A0A8D9BGD3_9HEMI</name>
<reference evidence="6" key="1">
    <citation type="submission" date="2021-05" db="EMBL/GenBank/DDBJ databases">
        <authorList>
            <person name="Alioto T."/>
            <person name="Alioto T."/>
            <person name="Gomez Garrido J."/>
        </authorList>
    </citation>
    <scope>NUCLEOTIDE SEQUENCE</scope>
</reference>
<dbReference type="AlphaFoldDB" id="A0A8D9BGD3"/>
<evidence type="ECO:0000259" key="5">
    <source>
        <dbReference type="PROSITE" id="PS51676"/>
    </source>
</evidence>
<feature type="transmembrane region" description="Helical" evidence="4">
    <location>
        <begin position="66"/>
        <end position="89"/>
    </location>
</feature>
<dbReference type="GO" id="GO:0003712">
    <property type="term" value="F:transcription coregulator activity"/>
    <property type="evidence" value="ECO:0007669"/>
    <property type="project" value="TreeGrafter"/>
</dbReference>
<feature type="region of interest" description="Disordered" evidence="3">
    <location>
        <begin position="448"/>
        <end position="491"/>
    </location>
</feature>
<dbReference type="Gene3D" id="1.10.10.440">
    <property type="entry name" value="FF domain"/>
    <property type="match status" value="4"/>
</dbReference>
<dbReference type="Pfam" id="PF01846">
    <property type="entry name" value="FF"/>
    <property type="match status" value="4"/>
</dbReference>
<keyword evidence="2" id="KW-0175">Coiled coil</keyword>
<accession>A0A8D9BGD3</accession>
<keyword evidence="4" id="KW-1133">Transmembrane helix</keyword>
<feature type="coiled-coil region" evidence="2">
    <location>
        <begin position="308"/>
        <end position="336"/>
    </location>
</feature>
<sequence length="491" mass="57582">MRFFYTNKISPFHHLYAPKTQRLIRNSTNSCPLFSFPPLLPLLSLSLSLSCHYFLSLLPSFLLSNLFVLILLSILFPSLSVSIPFASFFSSFPSSPLFSPPTKQVRKDFLALLRETSEIDRHSRYSEIKKKIDSDPRYKAVDSGSLREDIFRDYMHELKEERRKQKDKERESRRGDKDRDRKEKDRGDKERGGGGEDGEEREKEEGGTRSGDEDGQGDKDTTEVDKEAEKKARQEASIREREKEVQRTLAVHLRDRDNEREQHKRDEAVACFNALLADLVRNSELTWRDAKRQLRKDHRWDSADLLDRDEKEKLFNEHIEELTKKKREKFRELLNETPEVSLSSSWKDIRKLIKEDPRYTKFSSSDRRCEREFKDYLKDKTSTAKAEFRELLQETKLISHKSLSMLQENQTYLGEIEEILRNDKRFLSLEHIPEERSQIIHTYLEELEKRGPPPPPTASEPNRRMGNNYVNTFGAYPKPGLAGPGDMFEDN</sequence>
<dbReference type="SUPFAM" id="SSF81698">
    <property type="entry name" value="FF domain"/>
    <property type="match status" value="3"/>
</dbReference>
<dbReference type="FunFam" id="1.10.10.440:FF:000005">
    <property type="entry name" value="Transcription elongation regulator 1 (CA150)"/>
    <property type="match status" value="1"/>
</dbReference>
<proteinExistence type="predicted"/>
<dbReference type="InterPro" id="IPR045148">
    <property type="entry name" value="TCRG1-like"/>
</dbReference>
<evidence type="ECO:0000256" key="2">
    <source>
        <dbReference type="SAM" id="Coils"/>
    </source>
</evidence>
<organism evidence="6">
    <name type="scientific">Cacopsylla melanoneura</name>
    <dbReference type="NCBI Taxonomy" id="428564"/>
    <lineage>
        <taxon>Eukaryota</taxon>
        <taxon>Metazoa</taxon>
        <taxon>Ecdysozoa</taxon>
        <taxon>Arthropoda</taxon>
        <taxon>Hexapoda</taxon>
        <taxon>Insecta</taxon>
        <taxon>Pterygota</taxon>
        <taxon>Neoptera</taxon>
        <taxon>Paraneoptera</taxon>
        <taxon>Hemiptera</taxon>
        <taxon>Sternorrhyncha</taxon>
        <taxon>Psylloidea</taxon>
        <taxon>Psyllidae</taxon>
        <taxon>Psyllinae</taxon>
        <taxon>Cacopsylla</taxon>
    </lineage>
</organism>
<dbReference type="EMBL" id="HBUF01627549">
    <property type="protein sequence ID" value="CAG6782455.1"/>
    <property type="molecule type" value="Transcribed_RNA"/>
</dbReference>